<dbReference type="Pfam" id="PF02597">
    <property type="entry name" value="ThiS"/>
    <property type="match status" value="1"/>
</dbReference>
<dbReference type="InterPro" id="IPR016155">
    <property type="entry name" value="Mopterin_synth/thiamin_S_b"/>
</dbReference>
<proteinExistence type="predicted"/>
<dbReference type="InterPro" id="IPR012675">
    <property type="entry name" value="Beta-grasp_dom_sf"/>
</dbReference>
<dbReference type="SUPFAM" id="SSF54285">
    <property type="entry name" value="MoaD/ThiS"/>
    <property type="match status" value="1"/>
</dbReference>
<dbReference type="Gene3D" id="3.10.20.30">
    <property type="match status" value="1"/>
</dbReference>
<dbReference type="Proteomes" id="UP000675409">
    <property type="component" value="Unassembled WGS sequence"/>
</dbReference>
<comment type="caution">
    <text evidence="1">The sequence shown here is derived from an EMBL/GenBank/DDBJ whole genome shotgun (WGS) entry which is preliminary data.</text>
</comment>
<dbReference type="CDD" id="cd00754">
    <property type="entry name" value="Ubl_MoaD"/>
    <property type="match status" value="1"/>
</dbReference>
<accession>A0ABS1LND6</accession>
<evidence type="ECO:0000313" key="1">
    <source>
        <dbReference type="EMBL" id="MBL0887744.1"/>
    </source>
</evidence>
<organism evidence="1 2">
    <name type="scientific">Myceligenerans indicum</name>
    <dbReference type="NCBI Taxonomy" id="2593663"/>
    <lineage>
        <taxon>Bacteria</taxon>
        <taxon>Bacillati</taxon>
        <taxon>Actinomycetota</taxon>
        <taxon>Actinomycetes</taxon>
        <taxon>Micrococcales</taxon>
        <taxon>Promicromonosporaceae</taxon>
        <taxon>Myceligenerans</taxon>
    </lineage>
</organism>
<name>A0ABS1LND6_9MICO</name>
<dbReference type="EMBL" id="JABBYC010000035">
    <property type="protein sequence ID" value="MBL0887744.1"/>
    <property type="molecule type" value="Genomic_DNA"/>
</dbReference>
<evidence type="ECO:0000313" key="2">
    <source>
        <dbReference type="Proteomes" id="UP000675409"/>
    </source>
</evidence>
<gene>
    <name evidence="1" type="ORF">HGK34_15905</name>
</gene>
<dbReference type="InterPro" id="IPR003749">
    <property type="entry name" value="ThiS/MoaD-like"/>
</dbReference>
<protein>
    <submittedName>
        <fullName evidence="1">MoaD/ThiS family protein</fullName>
    </submittedName>
</protein>
<keyword evidence="2" id="KW-1185">Reference proteome</keyword>
<dbReference type="RefSeq" id="WP_201849202.1">
    <property type="nucleotide sequence ID" value="NZ_JABBYC010000035.1"/>
</dbReference>
<reference evidence="1 2" key="1">
    <citation type="journal article" date="2021" name="Arch. Microbiol.">
        <title>Myceligenerans indicum sp. nov., an actinobacterium isolated from mangrove sediment of Sundarbans, India.</title>
        <authorList>
            <person name="Asha K."/>
            <person name="Bhadury P."/>
        </authorList>
    </citation>
    <scope>NUCLEOTIDE SEQUENCE [LARGE SCALE GENOMIC DNA]</scope>
    <source>
        <strain evidence="1 2">I2</strain>
    </source>
</reference>
<sequence length="80" mass="7972">MIQVRYFAAAREASGTPAEEVSGPTTTGALRAALSARHGPDLGDVLPKCALLVAGARAATDETPVPDGATVDVLPPFAGG</sequence>